<dbReference type="InterPro" id="IPR059179">
    <property type="entry name" value="MLKL-like_MCAfunc"/>
</dbReference>
<name>A0AAD5U6F3_9FUNG</name>
<organism evidence="2 3">
    <name type="scientific">Clydaea vesicula</name>
    <dbReference type="NCBI Taxonomy" id="447962"/>
    <lineage>
        <taxon>Eukaryota</taxon>
        <taxon>Fungi</taxon>
        <taxon>Fungi incertae sedis</taxon>
        <taxon>Chytridiomycota</taxon>
        <taxon>Chytridiomycota incertae sedis</taxon>
        <taxon>Chytridiomycetes</taxon>
        <taxon>Lobulomycetales</taxon>
        <taxon>Lobulomycetaceae</taxon>
        <taxon>Clydaea</taxon>
    </lineage>
</organism>
<evidence type="ECO:0000259" key="1">
    <source>
        <dbReference type="Pfam" id="PF22215"/>
    </source>
</evidence>
<dbReference type="InterPro" id="IPR036537">
    <property type="entry name" value="Adaptor_Cbl_N_dom_sf"/>
</dbReference>
<accession>A0AAD5U6F3</accession>
<sequence>MSDFRDIEKKISFENLNAGGIKKSITENLYEKGLDAASKSFDDYTAAKGKFDLLTSGAKQIFGESNPILIQTMSIAKNVLDIGSTIPFVAPIFSVLQVIISIEAKAREADAKCNNLLERINFMVQNLEVLKKVKLESTVEAVVNKMAGVLEDSASLIKIYRKQNALSRRLNTGNKEKFVSCCKSIEEVSKDLMFTLQIQQTSQISVITNALPKDSEDEEAEKFLKAKGGFDNIKNNPELIAEFAKNINVEVPEGIIQELNQNIGDMLQKNNEELSKMLKGEMSSAVADGLKDLAATLTALEKEQILKCVQCDADYREATNAEGSCNFHSAASYGGKIHRCCGKTAEFPCQKWKHTNKHHNKLRYGNYFQILSDISNYSDTVDTWETFELVDYLQGEFKQEWSLGKLLRWKTRASLIHEPILFLKFGNFFDDLNSYYMGFITVADLAAIQDQMIMLKKRSLSIFDGSMKCMDYFTKAEWVLDSNNIVNIIRVSAKVTSFEKLTIHEYKFNPANFELIKLENIQQSWESFNPKSSYNLPKTISVGGFFSDTQIREPRTFKTLNSSEFPIIVLPDEHCSILANSKLANYEGDFFNGKFAIFNKNPTEAMIISKIENFYRYVGVKEYTKTSNFKIESDFPLEVPPKKSVQVEWSCYIERDPNDKIPQLRWWDKSVNARHRPLRLKFLVKGLEGDTASHVLEYVYKPYKQKDLETDTDTEYNFRLDDENLFQSYIEKVKVKEFGNNDTTLVEFSKINCSLNKNDLDSLVFKGKRLNVTEVEIDRKYEDSDGIFKGNLWALIDTNCQRVYAIKVLITQGSFYETKTKAVLGYIPIPNYASSTKTKEIKLAEEKIQFPILKEEEKREIITDDEFDDVEAVTENVKSVPGSVSSNVAGVGGIMNQDLTFLDKRLENIENHIGRTADALETLVGLLKKIVIEEVEYKITK</sequence>
<feature type="domain" description="Mixed lineage kinase" evidence="1">
    <location>
        <begin position="91"/>
        <end position="219"/>
    </location>
</feature>
<evidence type="ECO:0000313" key="2">
    <source>
        <dbReference type="EMBL" id="KAJ3224705.1"/>
    </source>
</evidence>
<reference evidence="2" key="1">
    <citation type="submission" date="2020-05" db="EMBL/GenBank/DDBJ databases">
        <title>Phylogenomic resolution of chytrid fungi.</title>
        <authorList>
            <person name="Stajich J.E."/>
            <person name="Amses K."/>
            <person name="Simmons R."/>
            <person name="Seto K."/>
            <person name="Myers J."/>
            <person name="Bonds A."/>
            <person name="Quandt C.A."/>
            <person name="Barry K."/>
            <person name="Liu P."/>
            <person name="Grigoriev I."/>
            <person name="Longcore J.E."/>
            <person name="James T.Y."/>
        </authorList>
    </citation>
    <scope>NUCLEOTIDE SEQUENCE</scope>
    <source>
        <strain evidence="2">JEL0476</strain>
    </source>
</reference>
<dbReference type="InterPro" id="IPR054000">
    <property type="entry name" value="MLKL_N"/>
</dbReference>
<dbReference type="Gene3D" id="1.20.930.20">
    <property type="entry name" value="Adaptor protein Cbl, N-terminal domain"/>
    <property type="match status" value="1"/>
</dbReference>
<dbReference type="GO" id="GO:0007166">
    <property type="term" value="P:cell surface receptor signaling pathway"/>
    <property type="evidence" value="ECO:0007669"/>
    <property type="project" value="InterPro"/>
</dbReference>
<protein>
    <recommendedName>
        <fullName evidence="1">Mixed lineage kinase domain-containing protein</fullName>
    </recommendedName>
</protein>
<dbReference type="Pfam" id="PF22215">
    <property type="entry name" value="MLKL_N"/>
    <property type="match status" value="1"/>
</dbReference>
<evidence type="ECO:0000313" key="3">
    <source>
        <dbReference type="Proteomes" id="UP001211065"/>
    </source>
</evidence>
<gene>
    <name evidence="2" type="ORF">HK099_008023</name>
</gene>
<dbReference type="Proteomes" id="UP001211065">
    <property type="component" value="Unassembled WGS sequence"/>
</dbReference>
<comment type="caution">
    <text evidence="2">The sequence shown here is derived from an EMBL/GenBank/DDBJ whole genome shotgun (WGS) entry which is preliminary data.</text>
</comment>
<dbReference type="AlphaFoldDB" id="A0AAD5U6F3"/>
<proteinExistence type="predicted"/>
<dbReference type="CDD" id="cd21037">
    <property type="entry name" value="MLKL_NTD"/>
    <property type="match status" value="1"/>
</dbReference>
<keyword evidence="3" id="KW-1185">Reference proteome</keyword>
<dbReference type="EMBL" id="JADGJW010000084">
    <property type="protein sequence ID" value="KAJ3224705.1"/>
    <property type="molecule type" value="Genomic_DNA"/>
</dbReference>